<reference evidence="1 2" key="1">
    <citation type="submission" date="2020-08" db="EMBL/GenBank/DDBJ databases">
        <title>Sequencing the genomes of 1000 actinobacteria strains.</title>
        <authorList>
            <person name="Klenk H.-P."/>
        </authorList>
    </citation>
    <scope>NUCLEOTIDE SEQUENCE [LARGE SCALE GENOMIC DNA]</scope>
    <source>
        <strain evidence="1 2">DSM 105783</strain>
    </source>
</reference>
<evidence type="ECO:0000313" key="2">
    <source>
        <dbReference type="Proteomes" id="UP000580797"/>
    </source>
</evidence>
<dbReference type="RefSeq" id="WP_260170537.1">
    <property type="nucleotide sequence ID" value="NZ_BAAARH010000002.1"/>
</dbReference>
<dbReference type="AlphaFoldDB" id="A0A7W8TV53"/>
<name>A0A7W8TV53_9MICC</name>
<organism evidence="1 2">
    <name type="scientific">Neomicrococcus aestuarii</name>
    <dbReference type="NCBI Taxonomy" id="556325"/>
    <lineage>
        <taxon>Bacteria</taxon>
        <taxon>Bacillati</taxon>
        <taxon>Actinomycetota</taxon>
        <taxon>Actinomycetes</taxon>
        <taxon>Micrococcales</taxon>
        <taxon>Micrococcaceae</taxon>
        <taxon>Neomicrococcus</taxon>
    </lineage>
</organism>
<accession>A0A7W8TV53</accession>
<sequence length="42" mass="4771">MLIDNADITVIDTKTGEILKQFEIDPNKNYQKQKPSTHQAPS</sequence>
<dbReference type="Proteomes" id="UP000580797">
    <property type="component" value="Unassembled WGS sequence"/>
</dbReference>
<comment type="caution">
    <text evidence="1">The sequence shown here is derived from an EMBL/GenBank/DDBJ whole genome shotgun (WGS) entry which is preliminary data.</text>
</comment>
<evidence type="ECO:0008006" key="3">
    <source>
        <dbReference type="Google" id="ProtNLM"/>
    </source>
</evidence>
<protein>
    <recommendedName>
        <fullName evidence="3">Transposase</fullName>
    </recommendedName>
</protein>
<evidence type="ECO:0000313" key="1">
    <source>
        <dbReference type="EMBL" id="MBB5513404.1"/>
    </source>
</evidence>
<dbReference type="EMBL" id="JACHDR010000001">
    <property type="protein sequence ID" value="MBB5513404.1"/>
    <property type="molecule type" value="Genomic_DNA"/>
</dbReference>
<gene>
    <name evidence="1" type="ORF">HD598_002091</name>
</gene>
<proteinExistence type="predicted"/>